<keyword evidence="1" id="KW-1133">Transmembrane helix</keyword>
<dbReference type="OrthoDB" id="3230998at2"/>
<reference evidence="2 3" key="1">
    <citation type="submission" date="2014-03" db="EMBL/GenBank/DDBJ databases">
        <title>Genomics of Bifidobacteria.</title>
        <authorList>
            <person name="Ventura M."/>
            <person name="Milani C."/>
            <person name="Lugli G.A."/>
        </authorList>
    </citation>
    <scope>NUCLEOTIDE SEQUENCE [LARGE SCALE GENOMIC DNA]</scope>
    <source>
        <strain evidence="2 3">LMG 21775</strain>
    </source>
</reference>
<comment type="caution">
    <text evidence="2">The sequence shown here is derived from an EMBL/GenBank/DDBJ whole genome shotgun (WGS) entry which is preliminary data.</text>
</comment>
<feature type="transmembrane region" description="Helical" evidence="1">
    <location>
        <begin position="265"/>
        <end position="286"/>
    </location>
</feature>
<feature type="transmembrane region" description="Helical" evidence="1">
    <location>
        <begin position="161"/>
        <end position="177"/>
    </location>
</feature>
<proteinExistence type="predicted"/>
<dbReference type="eggNOG" id="ENOG50323S0">
    <property type="taxonomic scope" value="Bacteria"/>
</dbReference>
<dbReference type="AlphaFoldDB" id="A0A087CLW5"/>
<dbReference type="RefSeq" id="WP_152596809.1">
    <property type="nucleotide sequence ID" value="NZ_JGZI01000002.1"/>
</dbReference>
<feature type="transmembrane region" description="Helical" evidence="1">
    <location>
        <begin position="237"/>
        <end position="253"/>
    </location>
</feature>
<dbReference type="STRING" id="218140.BPSY_0143"/>
<dbReference type="GeneID" id="98299386"/>
<dbReference type="EMBL" id="JGZI01000002">
    <property type="protein sequence ID" value="KFI84265.1"/>
    <property type="molecule type" value="Genomic_DNA"/>
</dbReference>
<accession>A0A087CLW5</accession>
<keyword evidence="1" id="KW-0472">Membrane</keyword>
<feature type="transmembrane region" description="Helical" evidence="1">
    <location>
        <begin position="570"/>
        <end position="594"/>
    </location>
</feature>
<evidence type="ECO:0000313" key="3">
    <source>
        <dbReference type="Proteomes" id="UP000029050"/>
    </source>
</evidence>
<keyword evidence="3" id="KW-1185">Reference proteome</keyword>
<feature type="transmembrane region" description="Helical" evidence="1">
    <location>
        <begin position="210"/>
        <end position="231"/>
    </location>
</feature>
<dbReference type="Proteomes" id="UP000029050">
    <property type="component" value="Unassembled WGS sequence"/>
</dbReference>
<protein>
    <submittedName>
        <fullName evidence="2">Uncharacterized protein</fullName>
    </submittedName>
</protein>
<evidence type="ECO:0000256" key="1">
    <source>
        <dbReference type="SAM" id="Phobius"/>
    </source>
</evidence>
<keyword evidence="1" id="KW-0812">Transmembrane</keyword>
<evidence type="ECO:0000313" key="2">
    <source>
        <dbReference type="EMBL" id="KFI84265.1"/>
    </source>
</evidence>
<feature type="transmembrane region" description="Helical" evidence="1">
    <location>
        <begin position="26"/>
        <end position="45"/>
    </location>
</feature>
<organism evidence="2 3">
    <name type="scientific">Bifidobacterium psychraerophilum</name>
    <dbReference type="NCBI Taxonomy" id="218140"/>
    <lineage>
        <taxon>Bacteria</taxon>
        <taxon>Bacillati</taxon>
        <taxon>Actinomycetota</taxon>
        <taxon>Actinomycetes</taxon>
        <taxon>Bifidobacteriales</taxon>
        <taxon>Bifidobacteriaceae</taxon>
        <taxon>Bifidobacterium</taxon>
    </lineage>
</organism>
<name>A0A087CLW5_9BIFI</name>
<sequence>MESSVGLENRIREDHLLRGNRNTGNAVRVVCTVMVVGLIFALTVMRAVMSFTLHMWFAWNQGADDYLLMSQALKGYGSSDNSMTLAKNPGYGYWLRFVSKMGMSADSAYFLIWLLAAVAMSVALWRLFHNLFVMVLTYLYVLWNPLAFENWLGTRLYRNSLIAPLTFIVLGLLILYLQSVVPMRSTRIDTDESASSTCRRTKDQSRLRPWNYLAFVGIGVLTGISMSLLYLLKEDSIWLLPMFVFGVLLKIGLALRNGTGLGEKIVVSILSLMPVLVFLGGVSASVEHNDKRFGVAMLNTRTEGELAGFVSRVYQVDSDAQTTTIWAPPSSIRQVVDASPTLKSEPDLIDHLYHSGFSAPDIDQKPLRADFLTWQIRLAVQNSIGWTNESDIQHFFGRANGEIDKAFKEGKLKKTDKFFLSPNMLPRSPEQIGELFGPSIKAFRWNFNVVSVYNPTTGENQTDADPKNVEGLQKAGINVHDPNPSYFRFFTVERARSVSVALTKIYACLNVGLVLVMLASVALAALRMNKRRSGEGMVILLGILLLVYAFVYGFSVAWFTQFIENDHIKFFYTTGSTAPLVCTALLLTLGAFAANIRKSQTSHMEE</sequence>
<feature type="transmembrane region" description="Helical" evidence="1">
    <location>
        <begin position="108"/>
        <end position="141"/>
    </location>
</feature>
<gene>
    <name evidence="2" type="ORF">BPSY_0143</name>
</gene>
<feature type="transmembrane region" description="Helical" evidence="1">
    <location>
        <begin position="504"/>
        <end position="526"/>
    </location>
</feature>
<feature type="transmembrane region" description="Helical" evidence="1">
    <location>
        <begin position="538"/>
        <end position="558"/>
    </location>
</feature>